<dbReference type="Gene3D" id="3.40.50.1000">
    <property type="entry name" value="HAD superfamily/HAD-like"/>
    <property type="match status" value="1"/>
</dbReference>
<reference evidence="2 3" key="1">
    <citation type="submission" date="2016-12" db="EMBL/GenBank/DDBJ databases">
        <title>Draft genome sequences of seven strains of Pseudomonas fluorescens that produce 4-formylaminooxyvinylglycine.</title>
        <authorList>
            <person name="Okrent R.A."/>
            <person name="Manning V.A."/>
            <person name="Trippe K.M."/>
        </authorList>
    </citation>
    <scope>NUCLEOTIDE SEQUENCE [LARGE SCALE GENOMIC DNA]</scope>
    <source>
        <strain evidence="2 3">P5A</strain>
    </source>
</reference>
<dbReference type="Proteomes" id="UP000190965">
    <property type="component" value="Unassembled WGS sequence"/>
</dbReference>
<gene>
    <name evidence="2" type="ORF">BFW87_11395</name>
</gene>
<dbReference type="EMBL" id="MSDF01000014">
    <property type="protein sequence ID" value="OPA96916.1"/>
    <property type="molecule type" value="Genomic_DNA"/>
</dbReference>
<sequence>MPVSAAIFDAFGTLVKIGVGTNPYRKILKIGIEQGRRPKATDAEDLLSMPMDLRQAADYFGISVETDFMNRLEDGLREELAAIQAYPDGIAAVATLQAAGLKVAVCSNLAQPYASAIERLYPNLDGYAYSFAIRAIKPSFKIYQHVTQLVGTSPGETWMIGDSQRCDCDGPLGFGMHGFYLDRKGGGSYTTLQAFAEDILRKS</sequence>
<dbReference type="OrthoDB" id="5699629at2"/>
<dbReference type="AlphaFoldDB" id="A0A1T2YYQ2"/>
<comment type="caution">
    <text evidence="2">The sequence shown here is derived from an EMBL/GenBank/DDBJ whole genome shotgun (WGS) entry which is preliminary data.</text>
</comment>
<name>A0A1T2YYQ2_PSEFL</name>
<evidence type="ECO:0008006" key="4">
    <source>
        <dbReference type="Google" id="ProtNLM"/>
    </source>
</evidence>
<proteinExistence type="predicted"/>
<keyword evidence="1" id="KW-0378">Hydrolase</keyword>
<dbReference type="GO" id="GO:0016787">
    <property type="term" value="F:hydrolase activity"/>
    <property type="evidence" value="ECO:0007669"/>
    <property type="project" value="UniProtKB-KW"/>
</dbReference>
<evidence type="ECO:0000313" key="2">
    <source>
        <dbReference type="EMBL" id="OPA96916.1"/>
    </source>
</evidence>
<dbReference type="InterPro" id="IPR023214">
    <property type="entry name" value="HAD_sf"/>
</dbReference>
<evidence type="ECO:0000256" key="1">
    <source>
        <dbReference type="ARBA" id="ARBA00022801"/>
    </source>
</evidence>
<organism evidence="2 3">
    <name type="scientific">Pseudomonas fluorescens</name>
    <dbReference type="NCBI Taxonomy" id="294"/>
    <lineage>
        <taxon>Bacteria</taxon>
        <taxon>Pseudomonadati</taxon>
        <taxon>Pseudomonadota</taxon>
        <taxon>Gammaproteobacteria</taxon>
        <taxon>Pseudomonadales</taxon>
        <taxon>Pseudomonadaceae</taxon>
        <taxon>Pseudomonas</taxon>
    </lineage>
</organism>
<dbReference type="SUPFAM" id="SSF56784">
    <property type="entry name" value="HAD-like"/>
    <property type="match status" value="1"/>
</dbReference>
<protein>
    <recommendedName>
        <fullName evidence="4">Haloacid dehalogenase</fullName>
    </recommendedName>
</protein>
<dbReference type="Pfam" id="PF00702">
    <property type="entry name" value="Hydrolase"/>
    <property type="match status" value="1"/>
</dbReference>
<accession>A0A1T2YYQ2</accession>
<dbReference type="PANTHER" id="PTHR43316:SF3">
    <property type="entry name" value="HALOACID DEHALOGENASE, TYPE II (AFU_ORTHOLOGUE AFUA_2G07750)-RELATED"/>
    <property type="match status" value="1"/>
</dbReference>
<evidence type="ECO:0000313" key="3">
    <source>
        <dbReference type="Proteomes" id="UP000190965"/>
    </source>
</evidence>
<dbReference type="PANTHER" id="PTHR43316">
    <property type="entry name" value="HYDROLASE, HALOACID DELAHOGENASE-RELATED"/>
    <property type="match status" value="1"/>
</dbReference>
<dbReference type="InterPro" id="IPR036412">
    <property type="entry name" value="HAD-like_sf"/>
</dbReference>
<dbReference type="RefSeq" id="WP_078739915.1">
    <property type="nucleotide sequence ID" value="NZ_MSDF01000014.1"/>
</dbReference>
<dbReference type="InterPro" id="IPR051540">
    <property type="entry name" value="S-2-haloacid_dehalogenase"/>
</dbReference>